<dbReference type="Gene3D" id="3.40.720.10">
    <property type="entry name" value="Alkaline Phosphatase, subunit A"/>
    <property type="match status" value="1"/>
</dbReference>
<dbReference type="InterPro" id="IPR006124">
    <property type="entry name" value="Metalloenzyme"/>
</dbReference>
<evidence type="ECO:0000313" key="2">
    <source>
        <dbReference type="EMBL" id="GAA0876271.1"/>
    </source>
</evidence>
<dbReference type="Proteomes" id="UP001501126">
    <property type="component" value="Unassembled WGS sequence"/>
</dbReference>
<reference evidence="3" key="1">
    <citation type="journal article" date="2019" name="Int. J. Syst. Evol. Microbiol.">
        <title>The Global Catalogue of Microorganisms (GCM) 10K type strain sequencing project: providing services to taxonomists for standard genome sequencing and annotation.</title>
        <authorList>
            <consortium name="The Broad Institute Genomics Platform"/>
            <consortium name="The Broad Institute Genome Sequencing Center for Infectious Disease"/>
            <person name="Wu L."/>
            <person name="Ma J."/>
        </authorList>
    </citation>
    <scope>NUCLEOTIDE SEQUENCE [LARGE SCALE GENOMIC DNA]</scope>
    <source>
        <strain evidence="3">JCM 16083</strain>
    </source>
</reference>
<feature type="domain" description="Metalloenzyme" evidence="1">
    <location>
        <begin position="160"/>
        <end position="297"/>
    </location>
</feature>
<organism evidence="2 3">
    <name type="scientific">Wandonia haliotis</name>
    <dbReference type="NCBI Taxonomy" id="574963"/>
    <lineage>
        <taxon>Bacteria</taxon>
        <taxon>Pseudomonadati</taxon>
        <taxon>Bacteroidota</taxon>
        <taxon>Flavobacteriia</taxon>
        <taxon>Flavobacteriales</taxon>
        <taxon>Crocinitomicaceae</taxon>
        <taxon>Wandonia</taxon>
    </lineage>
</organism>
<dbReference type="InterPro" id="IPR017850">
    <property type="entry name" value="Alkaline_phosphatase_core_sf"/>
</dbReference>
<proteinExistence type="predicted"/>
<sequence length="311" mass="35139">MRAFLTFLFSFSLLLSDAQTLPSEGFKTEHVVILIIDGPRYSETFGDTTCTNIPNICNQLAPQGVLYTNFRANAPRTTTNAGHTAITTGVNQRISNDGKQFPKYPSMFQYLMKEKEVDKNKLWIISSKGKLSILGNTKHKKWKDLYTPHVYCGRNGNGADYTKDSQTMKQVHHVLETYSPTLTLINLLAPDSWAHGGNWERYIQSIKESDQYAMKIWDMIQNNPQMKDKTTLIITNDHGRNADGYKDGFISHGANTESNRHIFLLGIGPDFKKDVKSDFPRELTDISATVARLLGFSIPTSQGCVMNELFR</sequence>
<dbReference type="SUPFAM" id="SSF53649">
    <property type="entry name" value="Alkaline phosphatase-like"/>
    <property type="match status" value="1"/>
</dbReference>
<evidence type="ECO:0000313" key="3">
    <source>
        <dbReference type="Proteomes" id="UP001501126"/>
    </source>
</evidence>
<dbReference type="EMBL" id="BAAAFH010000022">
    <property type="protein sequence ID" value="GAA0876271.1"/>
    <property type="molecule type" value="Genomic_DNA"/>
</dbReference>
<dbReference type="RefSeq" id="WP_343788751.1">
    <property type="nucleotide sequence ID" value="NZ_BAAAFH010000022.1"/>
</dbReference>
<dbReference type="Pfam" id="PF01676">
    <property type="entry name" value="Metalloenzyme"/>
    <property type="match status" value="1"/>
</dbReference>
<gene>
    <name evidence="2" type="ORF">GCM10009118_26810</name>
</gene>
<accession>A0ABP3Y451</accession>
<comment type="caution">
    <text evidence="2">The sequence shown here is derived from an EMBL/GenBank/DDBJ whole genome shotgun (WGS) entry which is preliminary data.</text>
</comment>
<keyword evidence="3" id="KW-1185">Reference proteome</keyword>
<name>A0ABP3Y451_9FLAO</name>
<protein>
    <recommendedName>
        <fullName evidence="1">Metalloenzyme domain-containing protein</fullName>
    </recommendedName>
</protein>
<evidence type="ECO:0000259" key="1">
    <source>
        <dbReference type="Pfam" id="PF01676"/>
    </source>
</evidence>